<dbReference type="InterPro" id="IPR029058">
    <property type="entry name" value="AB_hydrolase_fold"/>
</dbReference>
<keyword evidence="2 3" id="KW-0378">Hydrolase</keyword>
<dbReference type="InterPro" id="IPR002018">
    <property type="entry name" value="CarbesteraseB"/>
</dbReference>
<keyword evidence="6" id="KW-1185">Reference proteome</keyword>
<evidence type="ECO:0000256" key="1">
    <source>
        <dbReference type="ARBA" id="ARBA00005964"/>
    </source>
</evidence>
<evidence type="ECO:0000313" key="5">
    <source>
        <dbReference type="EMBL" id="MFD2418142.1"/>
    </source>
</evidence>
<comment type="caution">
    <text evidence="5">The sequence shown here is derived from an EMBL/GenBank/DDBJ whole genome shotgun (WGS) entry which is preliminary data.</text>
</comment>
<evidence type="ECO:0000256" key="3">
    <source>
        <dbReference type="RuleBase" id="RU361235"/>
    </source>
</evidence>
<evidence type="ECO:0000256" key="2">
    <source>
        <dbReference type="ARBA" id="ARBA00022801"/>
    </source>
</evidence>
<dbReference type="Pfam" id="PF00135">
    <property type="entry name" value="COesterase"/>
    <property type="match status" value="1"/>
</dbReference>
<reference evidence="6" key="1">
    <citation type="journal article" date="2019" name="Int. J. Syst. Evol. Microbiol.">
        <title>The Global Catalogue of Microorganisms (GCM) 10K type strain sequencing project: providing services to taxonomists for standard genome sequencing and annotation.</title>
        <authorList>
            <consortium name="The Broad Institute Genomics Platform"/>
            <consortium name="The Broad Institute Genome Sequencing Center for Infectious Disease"/>
            <person name="Wu L."/>
            <person name="Ma J."/>
        </authorList>
    </citation>
    <scope>NUCLEOTIDE SEQUENCE [LARGE SCALE GENOMIC DNA]</scope>
    <source>
        <strain evidence="6">CGMCC 4.7645</strain>
    </source>
</reference>
<evidence type="ECO:0000259" key="4">
    <source>
        <dbReference type="Pfam" id="PF00135"/>
    </source>
</evidence>
<dbReference type="PROSITE" id="PS00122">
    <property type="entry name" value="CARBOXYLESTERASE_B_1"/>
    <property type="match status" value="1"/>
</dbReference>
<dbReference type="Proteomes" id="UP001597417">
    <property type="component" value="Unassembled WGS sequence"/>
</dbReference>
<gene>
    <name evidence="5" type="ORF">ACFSXZ_17605</name>
</gene>
<comment type="similarity">
    <text evidence="1 3">Belongs to the type-B carboxylesterase/lipase family.</text>
</comment>
<evidence type="ECO:0000313" key="6">
    <source>
        <dbReference type="Proteomes" id="UP001597417"/>
    </source>
</evidence>
<protein>
    <recommendedName>
        <fullName evidence="3">Carboxylic ester hydrolase</fullName>
        <ecNumber evidence="3">3.1.1.-</ecNumber>
    </recommendedName>
</protein>
<dbReference type="EMBL" id="JBHUKR010000007">
    <property type="protein sequence ID" value="MFD2418142.1"/>
    <property type="molecule type" value="Genomic_DNA"/>
</dbReference>
<feature type="domain" description="Carboxylesterase type B" evidence="4">
    <location>
        <begin position="3"/>
        <end position="299"/>
    </location>
</feature>
<dbReference type="Gene3D" id="3.40.50.1820">
    <property type="entry name" value="alpha/beta hydrolase"/>
    <property type="match status" value="1"/>
</dbReference>
<name>A0ABW5FWD9_9PSEU</name>
<dbReference type="SUPFAM" id="SSF53474">
    <property type="entry name" value="alpha/beta-Hydrolases"/>
    <property type="match status" value="1"/>
</dbReference>
<dbReference type="PANTHER" id="PTHR11559">
    <property type="entry name" value="CARBOXYLESTERASE"/>
    <property type="match status" value="1"/>
</dbReference>
<proteinExistence type="inferred from homology"/>
<dbReference type="RefSeq" id="WP_378266098.1">
    <property type="nucleotide sequence ID" value="NZ_JBHUKR010000007.1"/>
</dbReference>
<dbReference type="EC" id="3.1.1.-" evidence="3"/>
<accession>A0ABW5FWD9</accession>
<dbReference type="InterPro" id="IPR019826">
    <property type="entry name" value="Carboxylesterase_B_AS"/>
</dbReference>
<organism evidence="5 6">
    <name type="scientific">Amycolatopsis pigmentata</name>
    <dbReference type="NCBI Taxonomy" id="450801"/>
    <lineage>
        <taxon>Bacteria</taxon>
        <taxon>Bacillati</taxon>
        <taxon>Actinomycetota</taxon>
        <taxon>Actinomycetes</taxon>
        <taxon>Pseudonocardiales</taxon>
        <taxon>Pseudonocardiaceae</taxon>
        <taxon>Amycolatopsis</taxon>
    </lineage>
</organism>
<dbReference type="InterPro" id="IPR050309">
    <property type="entry name" value="Type-B_Carboxylest/Lipase"/>
</dbReference>
<sequence length="460" mass="49021">MNPIAQTADGAVRGSMDGGIAVFKGIPYAAPLDGPRRFQAPVPPSPWDGIREATAFSAAVPQPSQWPGRPPVWSPGDSTDCLSVNVWTPDPGANLPVMVWIYGGAFLAGSSSFPQYDGANLARGGVVVVTLNYRVGFEGFGWLPGVPLNRAVLDQLAALRWVRDNIAAFGGDPDAVTIFGESAGATAVALLTATEAGRGLFRRAIAQSVARAERTPEAARATTERIANALGVEPSAEGFDGVPAEAIHRVQIGPGEITPYGPTIDGDLVRGRPWQGLRPEVDLITGFNQDEYRLFTQLLGAKADDPAALGLPPSAVEEYRAAYPGLSEAGLAELILSDTVFRMPSLWCAREHPGRAYLYELTWSSPSLGACHALDVPLTFGTFDNPFATLLLGDPLPGDAEPLSKEIRKAWTSFAATGDPGWPEYHADTRLARVWDVPSRIVSDPEESSRRIWDAVKAAT</sequence>